<dbReference type="RefSeq" id="WP_118417744.1">
    <property type="nucleotide sequence ID" value="NZ_DAWECT010000091.1"/>
</dbReference>
<dbReference type="SUPFAM" id="SSF46548">
    <property type="entry name" value="alpha-helical ferredoxin"/>
    <property type="match status" value="1"/>
</dbReference>
<evidence type="ECO:0000313" key="6">
    <source>
        <dbReference type="Proteomes" id="UP000283616"/>
    </source>
</evidence>
<proteinExistence type="predicted"/>
<evidence type="ECO:0000256" key="3">
    <source>
        <dbReference type="ARBA" id="ARBA00023014"/>
    </source>
</evidence>
<dbReference type="PANTHER" id="PTHR42827">
    <property type="entry name" value="IRON-SULFUR CLUSTER-BINDING PROTEIN-RELATED"/>
    <property type="match status" value="1"/>
</dbReference>
<dbReference type="InterPro" id="IPR017900">
    <property type="entry name" value="4Fe4S_Fe_S_CS"/>
</dbReference>
<keyword evidence="1" id="KW-0479">Metal-binding</keyword>
<evidence type="ECO:0000313" key="5">
    <source>
        <dbReference type="EMBL" id="RHL56845.1"/>
    </source>
</evidence>
<organism evidence="5 6">
    <name type="scientific">Bacteroides thetaiotaomicron</name>
    <dbReference type="NCBI Taxonomy" id="818"/>
    <lineage>
        <taxon>Bacteria</taxon>
        <taxon>Pseudomonadati</taxon>
        <taxon>Bacteroidota</taxon>
        <taxon>Bacteroidia</taxon>
        <taxon>Bacteroidales</taxon>
        <taxon>Bacteroidaceae</taxon>
        <taxon>Bacteroides</taxon>
    </lineage>
</organism>
<accession>A0A415LYB0</accession>
<evidence type="ECO:0000256" key="2">
    <source>
        <dbReference type="ARBA" id="ARBA00023004"/>
    </source>
</evidence>
<gene>
    <name evidence="5" type="ORF">DW011_15670</name>
    <name evidence="4" type="ORF">K0H07_06650</name>
</gene>
<dbReference type="EMBL" id="QROV01000018">
    <property type="protein sequence ID" value="RHL56845.1"/>
    <property type="molecule type" value="Genomic_DNA"/>
</dbReference>
<evidence type="ECO:0000313" key="4">
    <source>
        <dbReference type="EMBL" id="MCE9236838.1"/>
    </source>
</evidence>
<dbReference type="GO" id="GO:0051536">
    <property type="term" value="F:iron-sulfur cluster binding"/>
    <property type="evidence" value="ECO:0007669"/>
    <property type="project" value="UniProtKB-KW"/>
</dbReference>
<dbReference type="Proteomes" id="UP000283616">
    <property type="component" value="Unassembled WGS sequence"/>
</dbReference>
<dbReference type="Proteomes" id="UP001200544">
    <property type="component" value="Unassembled WGS sequence"/>
</dbReference>
<protein>
    <submittedName>
        <fullName evidence="5">Epoxyqueuosine reductase</fullName>
    </submittedName>
</protein>
<dbReference type="PANTHER" id="PTHR42827:SF1">
    <property type="entry name" value="IRON-SULFUR CLUSTER-BINDING PROTEIN"/>
    <property type="match status" value="1"/>
</dbReference>
<dbReference type="GO" id="GO:0046872">
    <property type="term" value="F:metal ion binding"/>
    <property type="evidence" value="ECO:0007669"/>
    <property type="project" value="UniProtKB-KW"/>
</dbReference>
<comment type="caution">
    <text evidence="5">The sequence shown here is derived from an EMBL/GenBank/DDBJ whole genome shotgun (WGS) entry which is preliminary data.</text>
</comment>
<dbReference type="EMBL" id="JAHYQA010000003">
    <property type="protein sequence ID" value="MCE9236838.1"/>
    <property type="molecule type" value="Genomic_DNA"/>
</dbReference>
<reference evidence="4" key="2">
    <citation type="submission" date="2021-07" db="EMBL/GenBank/DDBJ databases">
        <title>Comparative genomics of Bacteroides fragilis group isolates reveals species-dependent resistance mechanisms and validates clinical tools for resistance prediction.</title>
        <authorList>
            <person name="Wallace M.J."/>
            <person name="Jean S."/>
            <person name="Wallace M.A."/>
            <person name="Carey-Ann B.D."/>
            <person name="Dantas G."/>
        </authorList>
    </citation>
    <scope>NUCLEOTIDE SEQUENCE</scope>
    <source>
        <strain evidence="4">BJH_160</strain>
    </source>
</reference>
<keyword evidence="3" id="KW-0411">Iron-sulfur</keyword>
<dbReference type="AlphaFoldDB" id="A0A415LYB0"/>
<dbReference type="PROSITE" id="PS00198">
    <property type="entry name" value="4FE4S_FER_1"/>
    <property type="match status" value="1"/>
</dbReference>
<sequence>MNKEIENELKKSRVDFVHFVDISKLTNRQNRGLPCAILIGIAISPKFVKDVFNNPDYKPALEDEYVKTENRVGEVTDELAEFLVRKGYKALSQSDAGLLAEGVFNFETKESVLPHKTVAQLSGLGWIGKNNLFITPEYGAAQCLGTVLTDAPLDTVSYASISPKCGNCNICRDICERNVLKGTTWNITISRDDIIDVYGCSTCLKCLVHCPWTQKYVNFKSRLLQP</sequence>
<name>A0A415LYB0_BACT4</name>
<evidence type="ECO:0000256" key="1">
    <source>
        <dbReference type="ARBA" id="ARBA00022723"/>
    </source>
</evidence>
<reference evidence="5 6" key="1">
    <citation type="submission" date="2018-08" db="EMBL/GenBank/DDBJ databases">
        <title>A genome reference for cultivated species of the human gut microbiota.</title>
        <authorList>
            <person name="Zou Y."/>
            <person name="Xue W."/>
            <person name="Luo G."/>
        </authorList>
    </citation>
    <scope>NUCLEOTIDE SEQUENCE [LARGE SCALE GENOMIC DNA]</scope>
    <source>
        <strain evidence="5 6">AF37-12</strain>
    </source>
</reference>
<keyword evidence="2" id="KW-0408">Iron</keyword>